<dbReference type="GO" id="GO:0006310">
    <property type="term" value="P:DNA recombination"/>
    <property type="evidence" value="ECO:0007669"/>
    <property type="project" value="UniProtKB-KW"/>
</dbReference>
<name>A0A080ZMR5_PHYNI</name>
<comment type="caution">
    <text evidence="2">The sequence shown here is derived from an EMBL/GenBank/DDBJ whole genome shotgun (WGS) entry which is preliminary data.</text>
</comment>
<protein>
    <submittedName>
        <fullName evidence="2">Uncharacterized protein</fullName>
    </submittedName>
</protein>
<dbReference type="Proteomes" id="UP000028582">
    <property type="component" value="Unassembled WGS sequence"/>
</dbReference>
<keyword evidence="1" id="KW-0233">DNA recombination</keyword>
<reference evidence="2 3" key="1">
    <citation type="submission" date="2013-11" db="EMBL/GenBank/DDBJ databases">
        <title>The Genome Sequence of Phytophthora parasitica P1976.</title>
        <authorList>
            <consortium name="The Broad Institute Genomics Platform"/>
            <person name="Russ C."/>
            <person name="Tyler B."/>
            <person name="Panabieres F."/>
            <person name="Shan W."/>
            <person name="Tripathy S."/>
            <person name="Grunwald N."/>
            <person name="Machado M."/>
            <person name="Johnson C.S."/>
            <person name="Walker B."/>
            <person name="Young S."/>
            <person name="Zeng Q."/>
            <person name="Gargeya S."/>
            <person name="Fitzgerald M."/>
            <person name="Haas B."/>
            <person name="Abouelleil A."/>
            <person name="Allen A.W."/>
            <person name="Alvarado L."/>
            <person name="Arachchi H.M."/>
            <person name="Berlin A.M."/>
            <person name="Chapman S.B."/>
            <person name="Gainer-Dewar J."/>
            <person name="Goldberg J."/>
            <person name="Griggs A."/>
            <person name="Gujja S."/>
            <person name="Hansen M."/>
            <person name="Howarth C."/>
            <person name="Imamovic A."/>
            <person name="Ireland A."/>
            <person name="Larimer J."/>
            <person name="McCowan C."/>
            <person name="Murphy C."/>
            <person name="Pearson M."/>
            <person name="Poon T.W."/>
            <person name="Priest M."/>
            <person name="Roberts A."/>
            <person name="Saif S."/>
            <person name="Shea T."/>
            <person name="Sisk P."/>
            <person name="Sykes S."/>
            <person name="Wortman J."/>
            <person name="Nusbaum C."/>
            <person name="Birren B."/>
        </authorList>
    </citation>
    <scope>NUCLEOTIDE SEQUENCE [LARGE SCALE GENOMIC DNA]</scope>
    <source>
        <strain evidence="2 3">P1976</strain>
    </source>
</reference>
<evidence type="ECO:0000256" key="1">
    <source>
        <dbReference type="ARBA" id="ARBA00023172"/>
    </source>
</evidence>
<dbReference type="InterPro" id="IPR011010">
    <property type="entry name" value="DNA_brk_join_enz"/>
</dbReference>
<evidence type="ECO:0000313" key="2">
    <source>
        <dbReference type="EMBL" id="ETO67926.1"/>
    </source>
</evidence>
<organism evidence="2 3">
    <name type="scientific">Phytophthora nicotianae P1976</name>
    <dbReference type="NCBI Taxonomy" id="1317066"/>
    <lineage>
        <taxon>Eukaryota</taxon>
        <taxon>Sar</taxon>
        <taxon>Stramenopiles</taxon>
        <taxon>Oomycota</taxon>
        <taxon>Peronosporomycetes</taxon>
        <taxon>Peronosporales</taxon>
        <taxon>Peronosporaceae</taxon>
        <taxon>Phytophthora</taxon>
    </lineage>
</organism>
<accession>A0A080ZMR5</accession>
<proteinExistence type="predicted"/>
<evidence type="ECO:0000313" key="3">
    <source>
        <dbReference type="Proteomes" id="UP000028582"/>
    </source>
</evidence>
<gene>
    <name evidence="2" type="ORF">F444_15194</name>
</gene>
<dbReference type="AlphaFoldDB" id="A0A080ZMR5"/>
<dbReference type="EMBL" id="ANJA01002808">
    <property type="protein sequence ID" value="ETO67926.1"/>
    <property type="molecule type" value="Genomic_DNA"/>
</dbReference>
<dbReference type="Gene3D" id="1.10.443.10">
    <property type="entry name" value="Intergrase catalytic core"/>
    <property type="match status" value="1"/>
</dbReference>
<dbReference type="SUPFAM" id="SSF56349">
    <property type="entry name" value="DNA breaking-rejoining enzymes"/>
    <property type="match status" value="1"/>
</dbReference>
<sequence>MRGIQDALAELRRQAEQIRDNTVRPSSRAAYVNSYCRFVSWVHPNHPNFIPVIFADRVGVTEGLSEAQIRRRIKPLLTRKHDDPPLTFGHLDPEVFETWLLTLRKADGSMLSYSVFNTHRAGLFNIYRDYGQQMGPAMEKELKQFFKGLKLQLATAQACGEGQVKVGKDPLSFELCEFLSSHLLELPGSDAIFARVYLVISWDLMCRSANAFGVRHSHIEWGGESLRVYFAHIKNDQGGDRPRDPRHVYANPLQPSVCPILALAIYWATSTFDVGNRLFPGSDQYDRFRKSLHRLLEDERVSVELKRRGVNPSDLGTHSMRKGAATYCTSGSTACRSSTAVHLRAGWSLGGVQNTYLRYEAAVDMHVGRTVAGLPTNSHEFAILPPHFVEQDDWWTQLEVKSNRSPAACVDIEPDEGTTKQNAVDYRKIEEVRHEIVKDIVRELEDRAISARTVTYDGLQDALRNCLAEVGINDLVDKHNAIESPTAQDSTSTDDRVTPSTFFWAGRFRRVPSDFVLPTRCVANLWVLWRCGNAEKQLPPLCMLDSVDMPNRNSQKRLSDARYLMKKLEAIATARDLLRRGQTVEEVVRVYAACSPAVQVPLRTPHARKRRRGQLTWVSVVRLHRIADRATRS</sequence>
<dbReference type="GO" id="GO:0003677">
    <property type="term" value="F:DNA binding"/>
    <property type="evidence" value="ECO:0007669"/>
    <property type="project" value="InterPro"/>
</dbReference>
<dbReference type="GO" id="GO:0015074">
    <property type="term" value="P:DNA integration"/>
    <property type="evidence" value="ECO:0007669"/>
    <property type="project" value="InterPro"/>
</dbReference>
<dbReference type="InterPro" id="IPR013762">
    <property type="entry name" value="Integrase-like_cat_sf"/>
</dbReference>